<feature type="transmembrane region" description="Helical" evidence="5">
    <location>
        <begin position="53"/>
        <end position="72"/>
    </location>
</feature>
<feature type="transmembrane region" description="Helical" evidence="5">
    <location>
        <begin position="423"/>
        <end position="444"/>
    </location>
</feature>
<keyword evidence="8" id="KW-1185">Reference proteome</keyword>
<evidence type="ECO:0000256" key="2">
    <source>
        <dbReference type="ARBA" id="ARBA00022692"/>
    </source>
</evidence>
<feature type="transmembrane region" description="Helical" evidence="5">
    <location>
        <begin position="497"/>
        <end position="520"/>
    </location>
</feature>
<dbReference type="SUPFAM" id="SSF103473">
    <property type="entry name" value="MFS general substrate transporter"/>
    <property type="match status" value="1"/>
</dbReference>
<evidence type="ECO:0000259" key="6">
    <source>
        <dbReference type="Pfam" id="PF06813"/>
    </source>
</evidence>
<evidence type="ECO:0000256" key="3">
    <source>
        <dbReference type="ARBA" id="ARBA00022989"/>
    </source>
</evidence>
<evidence type="ECO:0000313" key="9">
    <source>
        <dbReference type="RefSeq" id="XP_056685321.1"/>
    </source>
</evidence>
<feature type="transmembrane region" description="Helical" evidence="5">
    <location>
        <begin position="367"/>
        <end position="386"/>
    </location>
</feature>
<keyword evidence="2 5" id="KW-0812">Transmembrane</keyword>
<dbReference type="Pfam" id="PF23262">
    <property type="entry name" value="NFD4_C"/>
    <property type="match status" value="1"/>
</dbReference>
<dbReference type="CDD" id="cd17354">
    <property type="entry name" value="MFS_Mch1p_like"/>
    <property type="match status" value="1"/>
</dbReference>
<feature type="transmembrane region" description="Helical" evidence="5">
    <location>
        <begin position="149"/>
        <end position="169"/>
    </location>
</feature>
<feature type="transmembrane region" description="Helical" evidence="5">
    <location>
        <begin position="181"/>
        <end position="201"/>
    </location>
</feature>
<evidence type="ECO:0000256" key="5">
    <source>
        <dbReference type="SAM" id="Phobius"/>
    </source>
</evidence>
<proteinExistence type="predicted"/>
<evidence type="ECO:0000313" key="8">
    <source>
        <dbReference type="Proteomes" id="UP000813463"/>
    </source>
</evidence>
<dbReference type="InterPro" id="IPR056555">
    <property type="entry name" value="NFD4_C"/>
</dbReference>
<organism evidence="8 9">
    <name type="scientific">Spinacia oleracea</name>
    <name type="common">Spinach</name>
    <dbReference type="NCBI Taxonomy" id="3562"/>
    <lineage>
        <taxon>Eukaryota</taxon>
        <taxon>Viridiplantae</taxon>
        <taxon>Streptophyta</taxon>
        <taxon>Embryophyta</taxon>
        <taxon>Tracheophyta</taxon>
        <taxon>Spermatophyta</taxon>
        <taxon>Magnoliopsida</taxon>
        <taxon>eudicotyledons</taxon>
        <taxon>Gunneridae</taxon>
        <taxon>Pentapetalae</taxon>
        <taxon>Caryophyllales</taxon>
        <taxon>Chenopodiaceae</taxon>
        <taxon>Chenopodioideae</taxon>
        <taxon>Anserineae</taxon>
        <taxon>Spinacia</taxon>
    </lineage>
</organism>
<dbReference type="RefSeq" id="XP_056685321.1">
    <property type="nucleotide sequence ID" value="XM_056829343.1"/>
</dbReference>
<evidence type="ECO:0000256" key="1">
    <source>
        <dbReference type="ARBA" id="ARBA00004141"/>
    </source>
</evidence>
<feature type="transmembrane region" description="Helical" evidence="5">
    <location>
        <begin position="12"/>
        <end position="33"/>
    </location>
</feature>
<dbReference type="PANTHER" id="PTHR21576">
    <property type="entry name" value="UNCHARACTERIZED NODULIN-LIKE PROTEIN"/>
    <property type="match status" value="1"/>
</dbReference>
<dbReference type="GeneID" id="110804927"/>
<reference evidence="9" key="2">
    <citation type="submission" date="2025-08" db="UniProtKB">
        <authorList>
            <consortium name="RefSeq"/>
        </authorList>
    </citation>
    <scope>IDENTIFICATION</scope>
    <source>
        <tissue evidence="9">Leaf</tissue>
    </source>
</reference>
<evidence type="ECO:0000259" key="7">
    <source>
        <dbReference type="Pfam" id="PF23262"/>
    </source>
</evidence>
<protein>
    <submittedName>
        <fullName evidence="9">Protein NUCLEAR FUSION DEFECTIVE 4-like</fullName>
    </submittedName>
</protein>
<dbReference type="Gene3D" id="1.20.1250.20">
    <property type="entry name" value="MFS general substrate transporter like domains"/>
    <property type="match status" value="1"/>
</dbReference>
<dbReference type="Pfam" id="PF06813">
    <property type="entry name" value="Nodulin-like"/>
    <property type="match status" value="1"/>
</dbReference>
<feature type="transmembrane region" description="Helical" evidence="5">
    <location>
        <begin position="327"/>
        <end position="347"/>
    </location>
</feature>
<feature type="domain" description="NFD4 C-terminal" evidence="7">
    <location>
        <begin position="322"/>
        <end position="526"/>
    </location>
</feature>
<dbReference type="InterPro" id="IPR010658">
    <property type="entry name" value="Nodulin-like"/>
</dbReference>
<keyword evidence="3 5" id="KW-1133">Transmembrane helix</keyword>
<dbReference type="InterPro" id="IPR036259">
    <property type="entry name" value="MFS_trans_sf"/>
</dbReference>
<feature type="transmembrane region" description="Helical" evidence="5">
    <location>
        <begin position="398"/>
        <end position="417"/>
    </location>
</feature>
<gene>
    <name evidence="9" type="primary">LOC110804927</name>
</gene>
<evidence type="ECO:0000256" key="4">
    <source>
        <dbReference type="ARBA" id="ARBA00023136"/>
    </source>
</evidence>
<feature type="transmembrane region" description="Helical" evidence="5">
    <location>
        <begin position="245"/>
        <end position="263"/>
    </location>
</feature>
<comment type="subcellular location">
    <subcellularLocation>
        <location evidence="1">Membrane</location>
        <topology evidence="1">Multi-pass membrane protein</topology>
    </subcellularLocation>
</comment>
<feature type="transmembrane region" description="Helical" evidence="5">
    <location>
        <begin position="213"/>
        <end position="233"/>
    </location>
</feature>
<feature type="transmembrane region" description="Helical" evidence="5">
    <location>
        <begin position="114"/>
        <end position="137"/>
    </location>
</feature>
<name>A0ABM3QPN8_SPIOL</name>
<sequence>MGSSERWMATVASIWIQAIVGGSYAFSVYSPAIKSSQSYDQSTLDTVSVFKDIGSNVGVLSGLLFATVTASSRPRHWRCFHGPWVVLAVGNIQFFLVYFLMWLAVVGFIPRPPVPLMCLFMFLASHGPTFFSTATVVTEGNNALDYSGTIVGIMKGFLGLTGAILIQIYQAFFNGNQSNFILMLALLPTTVTFSLMCLVKICPGSGYNDKKHLNRFSIISLILAAFLMITIILENVIEFPQWGRLVALIVLFMLLGSPLKIALEAISTEKSDTLLVEREPLLDSIYLNEPEKSVDGKDEESNELSRTLNDILPAEENMDIIKAMQSLNFWLLFVSMSCGMGSGLATINNLSQIGQSLGYDTVKINTLISLWSIWNFLGHFGAGYISDVLLRQKGWTRPLMVAITQATMIAGHLIISLGFSGNLYIGTTLVGICYGAQWGLMPTITAEIFGVKHMGTIFNTIGIASPIGTYILSVRVIGHIYDKHAGEDNSCYGVHCFMVSFFILASVSFLGFLISLTLFFRTKEFYKSVVLKRLRFR</sequence>
<feature type="transmembrane region" description="Helical" evidence="5">
    <location>
        <begin position="84"/>
        <end position="108"/>
    </location>
</feature>
<feature type="transmembrane region" description="Helical" evidence="5">
    <location>
        <begin position="456"/>
        <end position="477"/>
    </location>
</feature>
<accession>A0ABM3QPN8</accession>
<keyword evidence="4 5" id="KW-0472">Membrane</keyword>
<dbReference type="Proteomes" id="UP000813463">
    <property type="component" value="Chromosome 5"/>
</dbReference>
<dbReference type="PANTHER" id="PTHR21576:SF22">
    <property type="entry name" value="F25A4.25 PROTEIN"/>
    <property type="match status" value="1"/>
</dbReference>
<feature type="domain" description="Nodulin-like" evidence="6">
    <location>
        <begin position="6"/>
        <end position="262"/>
    </location>
</feature>
<reference evidence="8" key="1">
    <citation type="journal article" date="2021" name="Nat. Commun.">
        <title>Genomic analyses provide insights into spinach domestication and the genetic basis of agronomic traits.</title>
        <authorList>
            <person name="Cai X."/>
            <person name="Sun X."/>
            <person name="Xu C."/>
            <person name="Sun H."/>
            <person name="Wang X."/>
            <person name="Ge C."/>
            <person name="Zhang Z."/>
            <person name="Wang Q."/>
            <person name="Fei Z."/>
            <person name="Jiao C."/>
            <person name="Wang Q."/>
        </authorList>
    </citation>
    <scope>NUCLEOTIDE SEQUENCE [LARGE SCALE GENOMIC DNA]</scope>
    <source>
        <strain evidence="8">cv. Varoflay</strain>
    </source>
</reference>